<feature type="non-terminal residue" evidence="1">
    <location>
        <position position="1"/>
    </location>
</feature>
<dbReference type="EMBL" id="JAPFFF010000012">
    <property type="protein sequence ID" value="KAK8875330.1"/>
    <property type="molecule type" value="Genomic_DNA"/>
</dbReference>
<accession>A0ABR2JBY4</accession>
<name>A0ABR2JBY4_9EUKA</name>
<evidence type="ECO:0000313" key="1">
    <source>
        <dbReference type="EMBL" id="KAK8875330.1"/>
    </source>
</evidence>
<protein>
    <submittedName>
        <fullName evidence="1">Uncharacterized protein</fullName>
    </submittedName>
</protein>
<reference evidence="1 2" key="1">
    <citation type="submission" date="2024-04" db="EMBL/GenBank/DDBJ databases">
        <title>Tritrichomonas musculus Genome.</title>
        <authorList>
            <person name="Alves-Ferreira E."/>
            <person name="Grigg M."/>
            <person name="Lorenzi H."/>
            <person name="Galac M."/>
        </authorList>
    </citation>
    <scope>NUCLEOTIDE SEQUENCE [LARGE SCALE GENOMIC DNA]</scope>
    <source>
        <strain evidence="1 2">EAF2021</strain>
    </source>
</reference>
<organism evidence="1 2">
    <name type="scientific">Tritrichomonas musculus</name>
    <dbReference type="NCBI Taxonomy" id="1915356"/>
    <lineage>
        <taxon>Eukaryota</taxon>
        <taxon>Metamonada</taxon>
        <taxon>Parabasalia</taxon>
        <taxon>Tritrichomonadida</taxon>
        <taxon>Tritrichomonadidae</taxon>
        <taxon>Tritrichomonas</taxon>
    </lineage>
</organism>
<dbReference type="Proteomes" id="UP001470230">
    <property type="component" value="Unassembled WGS sequence"/>
</dbReference>
<comment type="caution">
    <text evidence="1">The sequence shown here is derived from an EMBL/GenBank/DDBJ whole genome shotgun (WGS) entry which is preliminary data.</text>
</comment>
<gene>
    <name evidence="1" type="ORF">M9Y10_005495</name>
</gene>
<keyword evidence="2" id="KW-1185">Reference proteome</keyword>
<evidence type="ECO:0000313" key="2">
    <source>
        <dbReference type="Proteomes" id="UP001470230"/>
    </source>
</evidence>
<sequence>INSAFEIRLENIGVKFYSLHFPICGQHHYSKPKITFKTNTLRIYKKVIVHAIHQNKPTLRHCRFNENQLTIVLHACAYISDDTIQTRAPQKTS</sequence>
<proteinExistence type="predicted"/>